<keyword evidence="2" id="KW-0677">Repeat</keyword>
<dbReference type="GO" id="GO:0005509">
    <property type="term" value="F:calcium ion binding"/>
    <property type="evidence" value="ECO:0007669"/>
    <property type="project" value="InterPro"/>
</dbReference>
<keyword evidence="3" id="KW-0106">Calcium</keyword>
<dbReference type="Proteomes" id="UP000828390">
    <property type="component" value="Unassembled WGS sequence"/>
</dbReference>
<evidence type="ECO:0000256" key="1">
    <source>
        <dbReference type="ARBA" id="ARBA00022723"/>
    </source>
</evidence>
<proteinExistence type="predicted"/>
<evidence type="ECO:0000313" key="5">
    <source>
        <dbReference type="EMBL" id="KAH3862147.1"/>
    </source>
</evidence>
<dbReference type="PANTHER" id="PTHR34524">
    <property type="entry name" value="CALCYPHOSIN"/>
    <property type="match status" value="1"/>
</dbReference>
<dbReference type="AlphaFoldDB" id="A0A9D4LNQ3"/>
<reference evidence="5" key="1">
    <citation type="journal article" date="2019" name="bioRxiv">
        <title>The Genome of the Zebra Mussel, Dreissena polymorpha: A Resource for Invasive Species Research.</title>
        <authorList>
            <person name="McCartney M.A."/>
            <person name="Auch B."/>
            <person name="Kono T."/>
            <person name="Mallez S."/>
            <person name="Zhang Y."/>
            <person name="Obille A."/>
            <person name="Becker A."/>
            <person name="Abrahante J.E."/>
            <person name="Garbe J."/>
            <person name="Badalamenti J.P."/>
            <person name="Herman A."/>
            <person name="Mangelson H."/>
            <person name="Liachko I."/>
            <person name="Sullivan S."/>
            <person name="Sone E.D."/>
            <person name="Koren S."/>
            <person name="Silverstein K.A.T."/>
            <person name="Beckman K.B."/>
            <person name="Gohl D.M."/>
        </authorList>
    </citation>
    <scope>NUCLEOTIDE SEQUENCE</scope>
    <source>
        <strain evidence="5">Duluth1</strain>
        <tissue evidence="5">Whole animal</tissue>
    </source>
</reference>
<dbReference type="PANTHER" id="PTHR34524:SF6">
    <property type="entry name" value="CALCYPHOSINE LIKE"/>
    <property type="match status" value="1"/>
</dbReference>
<sequence length="201" mass="23121">MPETVESLIRVLREQCLQGGCNGVKALSVVFRAMDIDYSKRIVYDELRDALQRFGIQMSENYLRTLFDALDVNKSGGIDFKEFIMMLRPPMNHYRTDVINEAFNRLDVNNNGAICIEDLKVVYSSNAKRHPKYVSGEWTEEQVLRHFLDSIDTPGNPDGKVTREEFMNYYAGVSSTVDDDSYFDLMMRACYDLPNKGEAKK</sequence>
<accession>A0A9D4LNQ3</accession>
<keyword evidence="6" id="KW-1185">Reference proteome</keyword>
<dbReference type="InterPro" id="IPR018247">
    <property type="entry name" value="EF_Hand_1_Ca_BS"/>
</dbReference>
<dbReference type="Pfam" id="PF13499">
    <property type="entry name" value="EF-hand_7"/>
    <property type="match status" value="2"/>
</dbReference>
<comment type="caution">
    <text evidence="5">The sequence shown here is derived from an EMBL/GenBank/DDBJ whole genome shotgun (WGS) entry which is preliminary data.</text>
</comment>
<feature type="domain" description="EF-hand" evidence="4">
    <location>
        <begin position="58"/>
        <end position="93"/>
    </location>
</feature>
<reference evidence="5" key="2">
    <citation type="submission" date="2020-11" db="EMBL/GenBank/DDBJ databases">
        <authorList>
            <person name="McCartney M.A."/>
            <person name="Auch B."/>
            <person name="Kono T."/>
            <person name="Mallez S."/>
            <person name="Becker A."/>
            <person name="Gohl D.M."/>
            <person name="Silverstein K.A.T."/>
            <person name="Koren S."/>
            <person name="Bechman K.B."/>
            <person name="Herman A."/>
            <person name="Abrahante J.E."/>
            <person name="Garbe J."/>
        </authorList>
    </citation>
    <scope>NUCLEOTIDE SEQUENCE</scope>
    <source>
        <strain evidence="5">Duluth1</strain>
        <tissue evidence="5">Whole animal</tissue>
    </source>
</reference>
<dbReference type="Gene3D" id="1.10.238.10">
    <property type="entry name" value="EF-hand"/>
    <property type="match status" value="2"/>
</dbReference>
<dbReference type="InterPro" id="IPR011992">
    <property type="entry name" value="EF-hand-dom_pair"/>
</dbReference>
<evidence type="ECO:0000256" key="3">
    <source>
        <dbReference type="ARBA" id="ARBA00022837"/>
    </source>
</evidence>
<keyword evidence="1" id="KW-0479">Metal-binding</keyword>
<dbReference type="PROSITE" id="PS50222">
    <property type="entry name" value="EF_HAND_2"/>
    <property type="match status" value="3"/>
</dbReference>
<gene>
    <name evidence="5" type="ORF">DPMN_025111</name>
</gene>
<protein>
    <recommendedName>
        <fullName evidence="4">EF-hand domain-containing protein</fullName>
    </recommendedName>
</protein>
<dbReference type="SUPFAM" id="SSF47473">
    <property type="entry name" value="EF-hand"/>
    <property type="match status" value="1"/>
</dbReference>
<feature type="domain" description="EF-hand" evidence="4">
    <location>
        <begin position="22"/>
        <end position="57"/>
    </location>
</feature>
<dbReference type="SMART" id="SM00054">
    <property type="entry name" value="EFh"/>
    <property type="match status" value="4"/>
</dbReference>
<dbReference type="EMBL" id="JAIWYP010000002">
    <property type="protein sequence ID" value="KAH3862147.1"/>
    <property type="molecule type" value="Genomic_DNA"/>
</dbReference>
<evidence type="ECO:0000256" key="2">
    <source>
        <dbReference type="ARBA" id="ARBA00022737"/>
    </source>
</evidence>
<organism evidence="5 6">
    <name type="scientific">Dreissena polymorpha</name>
    <name type="common">Zebra mussel</name>
    <name type="synonym">Mytilus polymorpha</name>
    <dbReference type="NCBI Taxonomy" id="45954"/>
    <lineage>
        <taxon>Eukaryota</taxon>
        <taxon>Metazoa</taxon>
        <taxon>Spiralia</taxon>
        <taxon>Lophotrochozoa</taxon>
        <taxon>Mollusca</taxon>
        <taxon>Bivalvia</taxon>
        <taxon>Autobranchia</taxon>
        <taxon>Heteroconchia</taxon>
        <taxon>Euheterodonta</taxon>
        <taxon>Imparidentia</taxon>
        <taxon>Neoheterodontei</taxon>
        <taxon>Myida</taxon>
        <taxon>Dreissenoidea</taxon>
        <taxon>Dreissenidae</taxon>
        <taxon>Dreissena</taxon>
    </lineage>
</organism>
<evidence type="ECO:0000313" key="6">
    <source>
        <dbReference type="Proteomes" id="UP000828390"/>
    </source>
</evidence>
<dbReference type="InterPro" id="IPR002048">
    <property type="entry name" value="EF_hand_dom"/>
</dbReference>
<evidence type="ECO:0000259" key="4">
    <source>
        <dbReference type="PROSITE" id="PS50222"/>
    </source>
</evidence>
<feature type="domain" description="EF-hand" evidence="4">
    <location>
        <begin position="94"/>
        <end position="129"/>
    </location>
</feature>
<dbReference type="CDD" id="cd00051">
    <property type="entry name" value="EFh"/>
    <property type="match status" value="1"/>
</dbReference>
<dbReference type="PROSITE" id="PS00018">
    <property type="entry name" value="EF_HAND_1"/>
    <property type="match status" value="1"/>
</dbReference>
<dbReference type="InterPro" id="IPR051581">
    <property type="entry name" value="Ca-bind"/>
</dbReference>
<name>A0A9D4LNQ3_DREPO</name>